<reference evidence="9" key="1">
    <citation type="submission" date="2025-08" db="UniProtKB">
        <authorList>
            <consortium name="RefSeq"/>
        </authorList>
    </citation>
    <scope>IDENTIFICATION</scope>
</reference>
<dbReference type="GeneID" id="102535142"/>
<dbReference type="InterPro" id="IPR001254">
    <property type="entry name" value="Trypsin_dom"/>
</dbReference>
<keyword evidence="6" id="KW-0732">Signal</keyword>
<evidence type="ECO:0000256" key="6">
    <source>
        <dbReference type="SAM" id="SignalP"/>
    </source>
</evidence>
<dbReference type="Gene3D" id="2.40.10.10">
    <property type="entry name" value="Trypsin-like serine proteases"/>
    <property type="match status" value="1"/>
</dbReference>
<keyword evidence="4" id="KW-1015">Disulfide bond</keyword>
<dbReference type="PROSITE" id="PS00134">
    <property type="entry name" value="TRYPSIN_HIS"/>
    <property type="match status" value="1"/>
</dbReference>
<sequence length="318" mass="35875">MPRTMFLWPLLLLLPEYWVAHLECGERPNFERGAQYSRIIDGVEAKVGEFPWQVSIQARNQHFCGGTIISEWWIVSAAHCFFSEEIPPSELNIVLGTNSLTGPSLEVKGVTTVIIHKDFKKLNMDNDISLLLVDSPITFNGLKEPICLPTQPSPSTWHKCWVSGWGQIKAGAKQPMETELMKVPMIIMDWEKCSKEFPKLTKNMLCAGYKNESYDACQGDSGGPLACTTKSGNKWYLVGIISWGRSCGRKATPGMYTLVENYHPWIRKVTELEGRPFGAGKIGASPKQKPGRSWALEFPEPGSSRFWLLLYFLSYMLF</sequence>
<dbReference type="SMART" id="SM00020">
    <property type="entry name" value="Tryp_SPc"/>
    <property type="match status" value="1"/>
</dbReference>
<accession>A0ABM5CJ82</accession>
<feature type="chain" id="PRO_5045979345" evidence="6">
    <location>
        <begin position="21"/>
        <end position="318"/>
    </location>
</feature>
<dbReference type="InterPro" id="IPR009003">
    <property type="entry name" value="Peptidase_S1_PA"/>
</dbReference>
<dbReference type="PANTHER" id="PTHR24252:SF17">
    <property type="entry name" value="SUPPRESSOR OF TUMORIGENICITY 14 PROTEIN HOMOLOG-RELATED"/>
    <property type="match status" value="1"/>
</dbReference>
<evidence type="ECO:0000259" key="7">
    <source>
        <dbReference type="PROSITE" id="PS50240"/>
    </source>
</evidence>
<dbReference type="InterPro" id="IPR043504">
    <property type="entry name" value="Peptidase_S1_PA_chymotrypsin"/>
</dbReference>
<gene>
    <name evidence="9" type="primary">PRSS55</name>
</gene>
<dbReference type="PRINTS" id="PR00722">
    <property type="entry name" value="CHYMOTRYPSIN"/>
</dbReference>
<evidence type="ECO:0000313" key="8">
    <source>
        <dbReference type="Proteomes" id="UP001652581"/>
    </source>
</evidence>
<evidence type="ECO:0000256" key="4">
    <source>
        <dbReference type="ARBA" id="ARBA00023157"/>
    </source>
</evidence>
<dbReference type="GO" id="GO:0006508">
    <property type="term" value="P:proteolysis"/>
    <property type="evidence" value="ECO:0007669"/>
    <property type="project" value="UniProtKB-KW"/>
</dbReference>
<dbReference type="Pfam" id="PF00089">
    <property type="entry name" value="Trypsin"/>
    <property type="match status" value="1"/>
</dbReference>
<evidence type="ECO:0000256" key="1">
    <source>
        <dbReference type="ARBA" id="ARBA00022670"/>
    </source>
</evidence>
<name>A0ABM5CJ82_VICPA</name>
<keyword evidence="3 5" id="KW-0720">Serine protease</keyword>
<dbReference type="PANTHER" id="PTHR24252">
    <property type="entry name" value="ACROSIN-RELATED"/>
    <property type="match status" value="1"/>
</dbReference>
<evidence type="ECO:0000256" key="3">
    <source>
        <dbReference type="ARBA" id="ARBA00022825"/>
    </source>
</evidence>
<protein>
    <submittedName>
        <fullName evidence="9">Serine protease 55</fullName>
    </submittedName>
</protein>
<dbReference type="Proteomes" id="UP001652581">
    <property type="component" value="Chromosome 31"/>
</dbReference>
<keyword evidence="1 5" id="KW-0645">Protease</keyword>
<dbReference type="PROSITE" id="PS00135">
    <property type="entry name" value="TRYPSIN_SER"/>
    <property type="match status" value="1"/>
</dbReference>
<dbReference type="InterPro" id="IPR033116">
    <property type="entry name" value="TRYPSIN_SER"/>
</dbReference>
<dbReference type="InterPro" id="IPR018114">
    <property type="entry name" value="TRYPSIN_HIS"/>
</dbReference>
<dbReference type="RefSeq" id="XP_072808711.1">
    <property type="nucleotide sequence ID" value="XM_072952610.1"/>
</dbReference>
<proteinExistence type="predicted"/>
<evidence type="ECO:0000313" key="9">
    <source>
        <dbReference type="RefSeq" id="XP_072808711.1"/>
    </source>
</evidence>
<dbReference type="PROSITE" id="PS50240">
    <property type="entry name" value="TRYPSIN_DOM"/>
    <property type="match status" value="1"/>
</dbReference>
<dbReference type="GO" id="GO:0008233">
    <property type="term" value="F:peptidase activity"/>
    <property type="evidence" value="ECO:0007669"/>
    <property type="project" value="UniProtKB-KW"/>
</dbReference>
<keyword evidence="2 5" id="KW-0378">Hydrolase</keyword>
<feature type="domain" description="Peptidase S1" evidence="7">
    <location>
        <begin position="39"/>
        <end position="271"/>
    </location>
</feature>
<dbReference type="CDD" id="cd00190">
    <property type="entry name" value="Tryp_SPc"/>
    <property type="match status" value="1"/>
</dbReference>
<organism evidence="8 9">
    <name type="scientific">Vicugna pacos</name>
    <name type="common">Alpaca</name>
    <name type="synonym">Lama pacos</name>
    <dbReference type="NCBI Taxonomy" id="30538"/>
    <lineage>
        <taxon>Eukaryota</taxon>
        <taxon>Metazoa</taxon>
        <taxon>Chordata</taxon>
        <taxon>Craniata</taxon>
        <taxon>Vertebrata</taxon>
        <taxon>Euteleostomi</taxon>
        <taxon>Mammalia</taxon>
        <taxon>Eutheria</taxon>
        <taxon>Laurasiatheria</taxon>
        <taxon>Artiodactyla</taxon>
        <taxon>Tylopoda</taxon>
        <taxon>Camelidae</taxon>
        <taxon>Vicugna</taxon>
    </lineage>
</organism>
<keyword evidence="8" id="KW-1185">Reference proteome</keyword>
<dbReference type="InterPro" id="IPR001314">
    <property type="entry name" value="Peptidase_S1A"/>
</dbReference>
<evidence type="ECO:0000256" key="5">
    <source>
        <dbReference type="RuleBase" id="RU363034"/>
    </source>
</evidence>
<feature type="signal peptide" evidence="6">
    <location>
        <begin position="1"/>
        <end position="20"/>
    </location>
</feature>
<dbReference type="SUPFAM" id="SSF50494">
    <property type="entry name" value="Trypsin-like serine proteases"/>
    <property type="match status" value="1"/>
</dbReference>
<evidence type="ECO:0000256" key="2">
    <source>
        <dbReference type="ARBA" id="ARBA00022801"/>
    </source>
</evidence>